<dbReference type="InterPro" id="IPR018062">
    <property type="entry name" value="HTH_AraC-typ_CS"/>
</dbReference>
<evidence type="ECO:0000256" key="3">
    <source>
        <dbReference type="ARBA" id="ARBA00023163"/>
    </source>
</evidence>
<protein>
    <recommendedName>
        <fullName evidence="4">HTH araC/xylS-type domain-containing protein</fullName>
    </recommendedName>
</protein>
<evidence type="ECO:0000313" key="5">
    <source>
        <dbReference type="EMBL" id="GLV60337.1"/>
    </source>
</evidence>
<keyword evidence="1" id="KW-0805">Transcription regulation</keyword>
<gene>
    <name evidence="5" type="ORF">KDH_71570</name>
</gene>
<dbReference type="Pfam" id="PF12833">
    <property type="entry name" value="HTH_18"/>
    <property type="match status" value="1"/>
</dbReference>
<sequence length="146" mass="16405">MPSALLFSRGVDRLKTELLFIQVIRIWIDQQEPASSGWLAALGNPPIAAALGLLHQYPARAWTVEDLASEVALSRSAFSARFTQLVGEPPMRYLTRWRMHTATRMLKSGITMETIASQLGYASEVAFRKAFRREIGVPPARYRKTT</sequence>
<feature type="domain" description="HTH araC/xylS-type" evidence="4">
    <location>
        <begin position="48"/>
        <end position="145"/>
    </location>
</feature>
<dbReference type="PROSITE" id="PS00041">
    <property type="entry name" value="HTH_ARAC_FAMILY_1"/>
    <property type="match status" value="1"/>
</dbReference>
<dbReference type="SUPFAM" id="SSF46689">
    <property type="entry name" value="Homeodomain-like"/>
    <property type="match status" value="2"/>
</dbReference>
<dbReference type="PANTHER" id="PTHR11019">
    <property type="entry name" value="HTH-TYPE TRANSCRIPTIONAL REGULATOR NIMR"/>
    <property type="match status" value="1"/>
</dbReference>
<dbReference type="InterPro" id="IPR009057">
    <property type="entry name" value="Homeodomain-like_sf"/>
</dbReference>
<comment type="caution">
    <text evidence="5">The sequence shown here is derived from an EMBL/GenBank/DDBJ whole genome shotgun (WGS) entry which is preliminary data.</text>
</comment>
<organism evidence="5 6">
    <name type="scientific">Dictyobacter halimunensis</name>
    <dbReference type="NCBI Taxonomy" id="3026934"/>
    <lineage>
        <taxon>Bacteria</taxon>
        <taxon>Bacillati</taxon>
        <taxon>Chloroflexota</taxon>
        <taxon>Ktedonobacteria</taxon>
        <taxon>Ktedonobacterales</taxon>
        <taxon>Dictyobacteraceae</taxon>
        <taxon>Dictyobacter</taxon>
    </lineage>
</organism>
<keyword evidence="3" id="KW-0804">Transcription</keyword>
<evidence type="ECO:0000256" key="2">
    <source>
        <dbReference type="ARBA" id="ARBA00023125"/>
    </source>
</evidence>
<dbReference type="InterPro" id="IPR018060">
    <property type="entry name" value="HTH_AraC"/>
</dbReference>
<keyword evidence="2" id="KW-0238">DNA-binding</keyword>
<dbReference type="PROSITE" id="PS01124">
    <property type="entry name" value="HTH_ARAC_FAMILY_2"/>
    <property type="match status" value="1"/>
</dbReference>
<keyword evidence="6" id="KW-1185">Reference proteome</keyword>
<name>A0ABQ6G1D9_9CHLR</name>
<reference evidence="5 6" key="1">
    <citation type="submission" date="2023-02" db="EMBL/GenBank/DDBJ databases">
        <title>Dictyobacter halimunensis sp. nov., a new member of the class Ktedonobacteria from forest soil in a geothermal area.</title>
        <authorList>
            <person name="Rachmania M.K."/>
            <person name="Ningsih F."/>
            <person name="Sakai Y."/>
            <person name="Yabe S."/>
            <person name="Yokota A."/>
            <person name="Sjamsuridzal W."/>
        </authorList>
    </citation>
    <scope>NUCLEOTIDE SEQUENCE [LARGE SCALE GENOMIC DNA]</scope>
    <source>
        <strain evidence="5 6">S3.2.2.5</strain>
    </source>
</reference>
<dbReference type="EMBL" id="BSRI01000002">
    <property type="protein sequence ID" value="GLV60337.1"/>
    <property type="molecule type" value="Genomic_DNA"/>
</dbReference>
<proteinExistence type="predicted"/>
<evidence type="ECO:0000256" key="1">
    <source>
        <dbReference type="ARBA" id="ARBA00023015"/>
    </source>
</evidence>
<dbReference type="Gene3D" id="1.10.10.60">
    <property type="entry name" value="Homeodomain-like"/>
    <property type="match status" value="2"/>
</dbReference>
<evidence type="ECO:0000313" key="6">
    <source>
        <dbReference type="Proteomes" id="UP001344906"/>
    </source>
</evidence>
<dbReference type="Proteomes" id="UP001344906">
    <property type="component" value="Unassembled WGS sequence"/>
</dbReference>
<dbReference type="PANTHER" id="PTHR11019:SF159">
    <property type="entry name" value="TRANSCRIPTIONAL REGULATOR-RELATED"/>
    <property type="match status" value="1"/>
</dbReference>
<accession>A0ABQ6G1D9</accession>
<evidence type="ECO:0000259" key="4">
    <source>
        <dbReference type="PROSITE" id="PS01124"/>
    </source>
</evidence>
<dbReference type="SMART" id="SM00342">
    <property type="entry name" value="HTH_ARAC"/>
    <property type="match status" value="1"/>
</dbReference>